<feature type="compositionally biased region" description="Basic and acidic residues" evidence="1">
    <location>
        <begin position="73"/>
        <end position="82"/>
    </location>
</feature>
<proteinExistence type="predicted"/>
<organism evidence="2 3">
    <name type="scientific">Sphaerobolus stellatus (strain SS14)</name>
    <dbReference type="NCBI Taxonomy" id="990650"/>
    <lineage>
        <taxon>Eukaryota</taxon>
        <taxon>Fungi</taxon>
        <taxon>Dikarya</taxon>
        <taxon>Basidiomycota</taxon>
        <taxon>Agaricomycotina</taxon>
        <taxon>Agaricomycetes</taxon>
        <taxon>Phallomycetidae</taxon>
        <taxon>Geastrales</taxon>
        <taxon>Sphaerobolaceae</taxon>
        <taxon>Sphaerobolus</taxon>
    </lineage>
</organism>
<dbReference type="AlphaFoldDB" id="A0A0C9T6R2"/>
<feature type="region of interest" description="Disordered" evidence="1">
    <location>
        <begin position="73"/>
        <end position="126"/>
    </location>
</feature>
<sequence length="320" mass="35961">MPRSQTEVPRSGIRIKWTSSLTQPLRNSKALDEEDKPSRENIAGTDKYPVMNNGTQHIVPHADLAEQWHTRWEQRAKDHESEEGVDEETAEELAREDVGNEKESIARRQRKRASEVGPGPNFDIANKDEMENKMDEDRLLTERVLELAISLEWRARNLLIAHLGGGDDGESGGGGSAEGGRAARIILKADRNVQLRIVKRLLKEMECEAEGFQGEICDDEQEISRGIVTSKASSKEDGLHADMHPLVSKIISRIEHNPHAHTGANEEAGLTTMSTEKRTLEEVRLYREEFAGLLAAGSRLMKLKGMERSLFERRRVEASQ</sequence>
<name>A0A0C9T6R2_SPHS4</name>
<feature type="region of interest" description="Disordered" evidence="1">
    <location>
        <begin position="1"/>
        <end position="54"/>
    </location>
</feature>
<evidence type="ECO:0000313" key="2">
    <source>
        <dbReference type="EMBL" id="KIJ24638.1"/>
    </source>
</evidence>
<dbReference type="HOGENOM" id="CLU_869252_0_0_1"/>
<accession>A0A0C9T6R2</accession>
<dbReference type="OrthoDB" id="297496at2759"/>
<feature type="compositionally biased region" description="Polar residues" evidence="1">
    <location>
        <begin position="17"/>
        <end position="26"/>
    </location>
</feature>
<feature type="compositionally biased region" description="Basic and acidic residues" evidence="1">
    <location>
        <begin position="92"/>
        <end position="106"/>
    </location>
</feature>
<dbReference type="Proteomes" id="UP000054279">
    <property type="component" value="Unassembled WGS sequence"/>
</dbReference>
<gene>
    <name evidence="2" type="ORF">M422DRAFT_274543</name>
</gene>
<evidence type="ECO:0000313" key="3">
    <source>
        <dbReference type="Proteomes" id="UP000054279"/>
    </source>
</evidence>
<protein>
    <submittedName>
        <fullName evidence="2">Uncharacterized protein</fullName>
    </submittedName>
</protein>
<reference evidence="2 3" key="1">
    <citation type="submission" date="2014-06" db="EMBL/GenBank/DDBJ databases">
        <title>Evolutionary Origins and Diversification of the Mycorrhizal Mutualists.</title>
        <authorList>
            <consortium name="DOE Joint Genome Institute"/>
            <consortium name="Mycorrhizal Genomics Consortium"/>
            <person name="Kohler A."/>
            <person name="Kuo A."/>
            <person name="Nagy L.G."/>
            <person name="Floudas D."/>
            <person name="Copeland A."/>
            <person name="Barry K.W."/>
            <person name="Cichocki N."/>
            <person name="Veneault-Fourrey C."/>
            <person name="LaButti K."/>
            <person name="Lindquist E.A."/>
            <person name="Lipzen A."/>
            <person name="Lundell T."/>
            <person name="Morin E."/>
            <person name="Murat C."/>
            <person name="Riley R."/>
            <person name="Ohm R."/>
            <person name="Sun H."/>
            <person name="Tunlid A."/>
            <person name="Henrissat B."/>
            <person name="Grigoriev I.V."/>
            <person name="Hibbett D.S."/>
            <person name="Martin F."/>
        </authorList>
    </citation>
    <scope>NUCLEOTIDE SEQUENCE [LARGE SCALE GENOMIC DNA]</scope>
    <source>
        <strain evidence="2 3">SS14</strain>
    </source>
</reference>
<keyword evidence="3" id="KW-1185">Reference proteome</keyword>
<dbReference type="EMBL" id="KN837470">
    <property type="protein sequence ID" value="KIJ24638.1"/>
    <property type="molecule type" value="Genomic_DNA"/>
</dbReference>
<evidence type="ECO:0000256" key="1">
    <source>
        <dbReference type="SAM" id="MobiDB-lite"/>
    </source>
</evidence>